<dbReference type="Proteomes" id="UP000248423">
    <property type="component" value="Unassembled WGS sequence"/>
</dbReference>
<keyword evidence="2" id="KW-1185">Reference proteome</keyword>
<protein>
    <submittedName>
        <fullName evidence="1">Uncharacterized protein</fullName>
    </submittedName>
</protein>
<name>A0A319EQ97_ASPSB</name>
<proteinExistence type="predicted"/>
<sequence length="221" mass="25354">MTIKFLVLTLCNEASAKIHEHGLLITLEKAIDAEGFAWYMAFLQDSQGKELWSFISGDFSFLEKTLNDYLKDYTGASFTLCDEASTKVREYGLSISLDTKADFRGMTLYTTFIGDREGKKLRSFISSDFRVLEKGLNDYLKDYTRTEFTLCNEASAKVREYGLSISVEEETDFRGTMYTAFVRNREGVQRQLLFSDDFGSLEKGVNEYLKKYPVKDKDQSL</sequence>
<gene>
    <name evidence="1" type="ORF">BO78DRAFT_412760</name>
</gene>
<evidence type="ECO:0000313" key="1">
    <source>
        <dbReference type="EMBL" id="PYI12557.1"/>
    </source>
</evidence>
<accession>A0A319EQ97</accession>
<dbReference type="VEuPathDB" id="FungiDB:BO78DRAFT_412760"/>
<evidence type="ECO:0000313" key="2">
    <source>
        <dbReference type="Proteomes" id="UP000248423"/>
    </source>
</evidence>
<organism evidence="1 2">
    <name type="scientific">Aspergillus sclerotiicarbonarius (strain CBS 121057 / IBT 28362)</name>
    <dbReference type="NCBI Taxonomy" id="1448318"/>
    <lineage>
        <taxon>Eukaryota</taxon>
        <taxon>Fungi</taxon>
        <taxon>Dikarya</taxon>
        <taxon>Ascomycota</taxon>
        <taxon>Pezizomycotina</taxon>
        <taxon>Eurotiomycetes</taxon>
        <taxon>Eurotiomycetidae</taxon>
        <taxon>Eurotiales</taxon>
        <taxon>Aspergillaceae</taxon>
        <taxon>Aspergillus</taxon>
        <taxon>Aspergillus subgen. Circumdati</taxon>
    </lineage>
</organism>
<dbReference type="AlphaFoldDB" id="A0A319EQ97"/>
<dbReference type="EMBL" id="KZ826315">
    <property type="protein sequence ID" value="PYI12557.1"/>
    <property type="molecule type" value="Genomic_DNA"/>
</dbReference>
<reference evidence="1 2" key="1">
    <citation type="submission" date="2018-02" db="EMBL/GenBank/DDBJ databases">
        <title>The genomes of Aspergillus section Nigri reveals drivers in fungal speciation.</title>
        <authorList>
            <consortium name="DOE Joint Genome Institute"/>
            <person name="Vesth T.C."/>
            <person name="Nybo J."/>
            <person name="Theobald S."/>
            <person name="Brandl J."/>
            <person name="Frisvad J.C."/>
            <person name="Nielsen K.F."/>
            <person name="Lyhne E.K."/>
            <person name="Kogle M.E."/>
            <person name="Kuo A."/>
            <person name="Riley R."/>
            <person name="Clum A."/>
            <person name="Nolan M."/>
            <person name="Lipzen A."/>
            <person name="Salamov A."/>
            <person name="Henrissat B."/>
            <person name="Wiebenga A."/>
            <person name="De vries R.P."/>
            <person name="Grigoriev I.V."/>
            <person name="Mortensen U.H."/>
            <person name="Andersen M.R."/>
            <person name="Baker S.E."/>
        </authorList>
    </citation>
    <scope>NUCLEOTIDE SEQUENCE [LARGE SCALE GENOMIC DNA]</scope>
    <source>
        <strain evidence="1 2">CBS 121057</strain>
    </source>
</reference>